<reference evidence="2 3" key="1">
    <citation type="journal article" date="2018" name="IMA Fungus">
        <title>IMA Genome-F 9: Draft genome sequence of Annulohypoxylon stygium, Aspergillus mulundensis, Berkeleyomyces basicola (syn. Thielaviopsis basicola), Ceratocystis smalleyi, two Cercospora beticola strains, Coleophoma cylindrospora, Fusarium fracticaudum, Phialophora cf. hyalina, and Morchella septimelata.</title>
        <authorList>
            <person name="Wingfield B.D."/>
            <person name="Bills G.F."/>
            <person name="Dong Y."/>
            <person name="Huang W."/>
            <person name="Nel W.J."/>
            <person name="Swalarsk-Parry B.S."/>
            <person name="Vaghefi N."/>
            <person name="Wilken P.M."/>
            <person name="An Z."/>
            <person name="de Beer Z.W."/>
            <person name="De Vos L."/>
            <person name="Chen L."/>
            <person name="Duong T.A."/>
            <person name="Gao Y."/>
            <person name="Hammerbacher A."/>
            <person name="Kikkert J.R."/>
            <person name="Li Y."/>
            <person name="Li H."/>
            <person name="Li K."/>
            <person name="Li Q."/>
            <person name="Liu X."/>
            <person name="Ma X."/>
            <person name="Naidoo K."/>
            <person name="Pethybridge S.J."/>
            <person name="Sun J."/>
            <person name="Steenkamp E.T."/>
            <person name="van der Nest M.A."/>
            <person name="van Wyk S."/>
            <person name="Wingfield M.J."/>
            <person name="Xiong C."/>
            <person name="Yue Q."/>
            <person name="Zhang X."/>
        </authorList>
    </citation>
    <scope>NUCLEOTIDE SEQUENCE [LARGE SCALE GENOMIC DNA]</scope>
    <source>
        <strain evidence="2 3">BP5796</strain>
    </source>
</reference>
<evidence type="ECO:0000313" key="3">
    <source>
        <dbReference type="Proteomes" id="UP000256328"/>
    </source>
</evidence>
<sequence length="235" mass="26139">MSPLPTRQFAGVTIPDTPLITKALEYTKAHSTEFAFNHVQRSMLFGFIIASKISTLSDRDLEVHALAALMHDLGWDPTGELVSKDKRFEVDGANAARDFLRKEATDWDKHRLQLVWDAIALHTTGTIVFHKEPEVQAVAHGIWADIQGPDQVASNLLTWDEYNAVVAELPRLGLMKGMKKLVCHFCETKPATTIDNTVGEWGDKFVAGYDRSGKLTSDYMLASELDGKSLLDDPN</sequence>
<protein>
    <recommendedName>
        <fullName evidence="1">HD domain-containing protein</fullName>
    </recommendedName>
</protein>
<proteinExistence type="predicted"/>
<dbReference type="SUPFAM" id="SSF109604">
    <property type="entry name" value="HD-domain/PDEase-like"/>
    <property type="match status" value="1"/>
</dbReference>
<name>A0A3D8QC83_9HELO</name>
<organism evidence="2 3">
    <name type="scientific">Coleophoma crateriformis</name>
    <dbReference type="NCBI Taxonomy" id="565419"/>
    <lineage>
        <taxon>Eukaryota</taxon>
        <taxon>Fungi</taxon>
        <taxon>Dikarya</taxon>
        <taxon>Ascomycota</taxon>
        <taxon>Pezizomycotina</taxon>
        <taxon>Leotiomycetes</taxon>
        <taxon>Helotiales</taxon>
        <taxon>Dermateaceae</taxon>
        <taxon>Coleophoma</taxon>
    </lineage>
</organism>
<gene>
    <name evidence="2" type="ORF">BP5796_11988</name>
</gene>
<dbReference type="PANTHER" id="PTHR35569">
    <property type="entry name" value="CYANAMIDE HYDRATASE DDI2-RELATED"/>
    <property type="match status" value="1"/>
</dbReference>
<dbReference type="InterPro" id="IPR003607">
    <property type="entry name" value="HD/PDEase_dom"/>
</dbReference>
<dbReference type="EMBL" id="PDLN01000020">
    <property type="protein sequence ID" value="RDW59064.1"/>
    <property type="molecule type" value="Genomic_DNA"/>
</dbReference>
<dbReference type="AlphaFoldDB" id="A0A3D8QC83"/>
<dbReference type="InterPro" id="IPR006674">
    <property type="entry name" value="HD_domain"/>
</dbReference>
<evidence type="ECO:0000313" key="2">
    <source>
        <dbReference type="EMBL" id="RDW59064.1"/>
    </source>
</evidence>
<dbReference type="Proteomes" id="UP000256328">
    <property type="component" value="Unassembled WGS sequence"/>
</dbReference>
<keyword evidence="3" id="KW-1185">Reference proteome</keyword>
<dbReference type="Gene3D" id="1.10.3210.10">
    <property type="entry name" value="Hypothetical protein af1432"/>
    <property type="match status" value="1"/>
</dbReference>
<dbReference type="PANTHER" id="PTHR35569:SF1">
    <property type="entry name" value="CYANAMIDE HYDRATASE DDI2-RELATED"/>
    <property type="match status" value="1"/>
</dbReference>
<feature type="domain" description="HD" evidence="1">
    <location>
        <begin position="36"/>
        <end position="126"/>
    </location>
</feature>
<dbReference type="Pfam" id="PF01966">
    <property type="entry name" value="HD"/>
    <property type="match status" value="1"/>
</dbReference>
<dbReference type="CDD" id="cd00077">
    <property type="entry name" value="HDc"/>
    <property type="match status" value="1"/>
</dbReference>
<dbReference type="OrthoDB" id="2378324at2759"/>
<comment type="caution">
    <text evidence="2">The sequence shown here is derived from an EMBL/GenBank/DDBJ whole genome shotgun (WGS) entry which is preliminary data.</text>
</comment>
<evidence type="ECO:0000259" key="1">
    <source>
        <dbReference type="Pfam" id="PF01966"/>
    </source>
</evidence>
<accession>A0A3D8QC83</accession>